<dbReference type="EMBL" id="CAMPGE010028228">
    <property type="protein sequence ID" value="CAI2385772.1"/>
    <property type="molecule type" value="Genomic_DNA"/>
</dbReference>
<dbReference type="AlphaFoldDB" id="A0AAD1Y9Y8"/>
<name>A0AAD1Y9Y8_EUPCR</name>
<keyword evidence="3" id="KW-1185">Reference proteome</keyword>
<evidence type="ECO:0000313" key="2">
    <source>
        <dbReference type="EMBL" id="CAI2385772.1"/>
    </source>
</evidence>
<organism evidence="2 3">
    <name type="scientific">Euplotes crassus</name>
    <dbReference type="NCBI Taxonomy" id="5936"/>
    <lineage>
        <taxon>Eukaryota</taxon>
        <taxon>Sar</taxon>
        <taxon>Alveolata</taxon>
        <taxon>Ciliophora</taxon>
        <taxon>Intramacronucleata</taxon>
        <taxon>Spirotrichea</taxon>
        <taxon>Hypotrichia</taxon>
        <taxon>Euplotida</taxon>
        <taxon>Euplotidae</taxon>
        <taxon>Moneuplotes</taxon>
    </lineage>
</organism>
<dbReference type="Proteomes" id="UP001295684">
    <property type="component" value="Unassembled WGS sequence"/>
</dbReference>
<feature type="chain" id="PRO_5041992066" evidence="1">
    <location>
        <begin position="20"/>
        <end position="210"/>
    </location>
</feature>
<reference evidence="2" key="1">
    <citation type="submission" date="2023-07" db="EMBL/GenBank/DDBJ databases">
        <authorList>
            <consortium name="AG Swart"/>
            <person name="Singh M."/>
            <person name="Singh A."/>
            <person name="Seah K."/>
            <person name="Emmerich C."/>
        </authorList>
    </citation>
    <scope>NUCLEOTIDE SEQUENCE</scope>
    <source>
        <strain evidence="2">DP1</strain>
    </source>
</reference>
<proteinExistence type="predicted"/>
<sequence>MRRTNLVVLVAIMVVAVACYPTVTTTNDEHQSLEFAFMPPQGENFPHGTISYQMRGPHFYPNYDLGFGGVCALMDDLSDFKNGTSYPAFSMETYCDNEPTCSHNDTTGLSILVTLGEMNTTDDRIDYFAYNVTEYTNFTYSMTGTGAERDPLVMTISLTLNTTSYDGHNMPYDHQYLSCFSQPDPRTYISFQWGLEDLAHKNLIPANTRA</sequence>
<accession>A0AAD1Y9Y8</accession>
<gene>
    <name evidence="2" type="ORF">ECRASSUSDP1_LOCUS27355</name>
</gene>
<protein>
    <submittedName>
        <fullName evidence="2">Uncharacterized protein</fullName>
    </submittedName>
</protein>
<dbReference type="PROSITE" id="PS51257">
    <property type="entry name" value="PROKAR_LIPOPROTEIN"/>
    <property type="match status" value="1"/>
</dbReference>
<feature type="signal peptide" evidence="1">
    <location>
        <begin position="1"/>
        <end position="19"/>
    </location>
</feature>
<evidence type="ECO:0000256" key="1">
    <source>
        <dbReference type="SAM" id="SignalP"/>
    </source>
</evidence>
<comment type="caution">
    <text evidence="2">The sequence shown here is derived from an EMBL/GenBank/DDBJ whole genome shotgun (WGS) entry which is preliminary data.</text>
</comment>
<evidence type="ECO:0000313" key="3">
    <source>
        <dbReference type="Proteomes" id="UP001295684"/>
    </source>
</evidence>
<keyword evidence="1" id="KW-0732">Signal</keyword>